<keyword evidence="2" id="KW-0560">Oxidoreductase</keyword>
<dbReference type="PANTHER" id="PTHR43673:SF10">
    <property type="entry name" value="NADH DEHYDROGENASE_NAD(P)H NITROREDUCTASE XCC3605-RELATED"/>
    <property type="match status" value="1"/>
</dbReference>
<dbReference type="AlphaFoldDB" id="A0A1I7LHX3"/>
<organism evidence="4 5">
    <name type="scientific">Alicyclobacillus macrosporangiidus</name>
    <dbReference type="NCBI Taxonomy" id="392015"/>
    <lineage>
        <taxon>Bacteria</taxon>
        <taxon>Bacillati</taxon>
        <taxon>Bacillota</taxon>
        <taxon>Bacilli</taxon>
        <taxon>Bacillales</taxon>
        <taxon>Alicyclobacillaceae</taxon>
        <taxon>Alicyclobacillus</taxon>
    </lineage>
</organism>
<reference evidence="5" key="1">
    <citation type="submission" date="2016-10" db="EMBL/GenBank/DDBJ databases">
        <authorList>
            <person name="Varghese N."/>
        </authorList>
    </citation>
    <scope>NUCLEOTIDE SEQUENCE [LARGE SCALE GENOMIC DNA]</scope>
    <source>
        <strain evidence="5">DSM 17980</strain>
    </source>
</reference>
<dbReference type="PANTHER" id="PTHR43673">
    <property type="entry name" value="NAD(P)H NITROREDUCTASE YDGI-RELATED"/>
    <property type="match status" value="1"/>
</dbReference>
<dbReference type="GO" id="GO:0016491">
    <property type="term" value="F:oxidoreductase activity"/>
    <property type="evidence" value="ECO:0007669"/>
    <property type="project" value="UniProtKB-KW"/>
</dbReference>
<dbReference type="EMBL" id="FPBV01000054">
    <property type="protein sequence ID" value="SFV09267.1"/>
    <property type="molecule type" value="Genomic_DNA"/>
</dbReference>
<sequence>MDVMEVIRTRRSTRSFQPRSLDAQAMEAIETAILNSPSGSNAQESHFVIVKDPDQIRRIKRFAPGLSGQPAAVVVLCSNRREALIRGGTDTVQTLRFVNLGIAAAYILLVTSSLQLGNCPVRSFHKKAVQTLLQLPEDVEPELLITVGHPAEPPRPKVSKPVTEVISYDRFGTR</sequence>
<evidence type="ECO:0000259" key="3">
    <source>
        <dbReference type="Pfam" id="PF00881"/>
    </source>
</evidence>
<evidence type="ECO:0000256" key="1">
    <source>
        <dbReference type="ARBA" id="ARBA00007118"/>
    </source>
</evidence>
<evidence type="ECO:0000313" key="4">
    <source>
        <dbReference type="EMBL" id="SFV09267.1"/>
    </source>
</evidence>
<dbReference type="InterPro" id="IPR029479">
    <property type="entry name" value="Nitroreductase"/>
</dbReference>
<dbReference type="RefSeq" id="WP_074956796.1">
    <property type="nucleotide sequence ID" value="NZ_FPBV01000054.1"/>
</dbReference>
<evidence type="ECO:0000256" key="2">
    <source>
        <dbReference type="ARBA" id="ARBA00023002"/>
    </source>
</evidence>
<dbReference type="Pfam" id="PF00881">
    <property type="entry name" value="Nitroreductase"/>
    <property type="match status" value="1"/>
</dbReference>
<dbReference type="InterPro" id="IPR000415">
    <property type="entry name" value="Nitroreductase-like"/>
</dbReference>
<dbReference type="Proteomes" id="UP000183508">
    <property type="component" value="Unassembled WGS sequence"/>
</dbReference>
<dbReference type="STRING" id="392015.SAMN05421543_1542"/>
<proteinExistence type="inferred from homology"/>
<accession>A0A1I7LHX3</accession>
<feature type="domain" description="Nitroreductase" evidence="3">
    <location>
        <begin position="7"/>
        <end position="149"/>
    </location>
</feature>
<name>A0A1I7LHX3_9BACL</name>
<comment type="similarity">
    <text evidence="1">Belongs to the nitroreductase family.</text>
</comment>
<dbReference type="OrthoDB" id="9804207at2"/>
<dbReference type="SUPFAM" id="SSF55469">
    <property type="entry name" value="FMN-dependent nitroreductase-like"/>
    <property type="match status" value="1"/>
</dbReference>
<gene>
    <name evidence="4" type="ORF">SAMN05421543_1542</name>
</gene>
<keyword evidence="5" id="KW-1185">Reference proteome</keyword>
<protein>
    <submittedName>
        <fullName evidence="4">Nitroreductase</fullName>
    </submittedName>
</protein>
<dbReference type="Gene3D" id="3.40.109.10">
    <property type="entry name" value="NADH Oxidase"/>
    <property type="match status" value="1"/>
</dbReference>
<evidence type="ECO:0000313" key="5">
    <source>
        <dbReference type="Proteomes" id="UP000183508"/>
    </source>
</evidence>